<dbReference type="OrthoDB" id="9811593at2"/>
<dbReference type="PANTHER" id="PTHR37460">
    <property type="entry name" value="ENDONUCLEASE III"/>
    <property type="match status" value="1"/>
</dbReference>
<protein>
    <submittedName>
        <fullName evidence="1">Endonuclease III</fullName>
    </submittedName>
</protein>
<dbReference type="PANTHER" id="PTHR37460:SF1">
    <property type="entry name" value="ENDONUCLEASE III"/>
    <property type="match status" value="1"/>
</dbReference>
<accession>A0A178MLJ5</accession>
<dbReference type="InterPro" id="IPR002837">
    <property type="entry name" value="DUF123"/>
</dbReference>
<dbReference type="Pfam" id="PF01986">
    <property type="entry name" value="DUF123"/>
    <property type="match status" value="1"/>
</dbReference>
<proteinExistence type="predicted"/>
<keyword evidence="2" id="KW-1185">Reference proteome</keyword>
<keyword evidence="1" id="KW-0255">Endonuclease</keyword>
<comment type="caution">
    <text evidence="1">The sequence shown here is derived from an EMBL/GenBank/DDBJ whole genome shotgun (WGS) entry which is preliminary data.</text>
</comment>
<dbReference type="AlphaFoldDB" id="A0A178MLJ5"/>
<gene>
    <name evidence="1" type="ORF">A6A04_19500</name>
</gene>
<name>A0A178MLJ5_9PROT</name>
<dbReference type="Proteomes" id="UP000078428">
    <property type="component" value="Unassembled WGS sequence"/>
</dbReference>
<keyword evidence="1" id="KW-0540">Nuclease</keyword>
<dbReference type="EMBL" id="LWQT01000064">
    <property type="protein sequence ID" value="OAN49413.1"/>
    <property type="molecule type" value="Genomic_DNA"/>
</dbReference>
<reference evidence="1 2" key="1">
    <citation type="submission" date="2016-04" db="EMBL/GenBank/DDBJ databases">
        <title>Draft genome sequence of freshwater magnetotactic bacteria Magnetospirillum marisnigri SP-1 and Magnetospirillum moscoviense BB-1.</title>
        <authorList>
            <person name="Koziaeva V."/>
            <person name="Dziuba M.V."/>
            <person name="Ivanov T.M."/>
            <person name="Kuznetsov B."/>
            <person name="Grouzdev D.S."/>
        </authorList>
    </citation>
    <scope>NUCLEOTIDE SEQUENCE [LARGE SCALE GENOMIC DNA]</scope>
    <source>
        <strain evidence="1 2">SP-1</strain>
    </source>
</reference>
<keyword evidence="1" id="KW-0378">Hydrolase</keyword>
<evidence type="ECO:0000313" key="2">
    <source>
        <dbReference type="Proteomes" id="UP000078428"/>
    </source>
</evidence>
<evidence type="ECO:0000313" key="1">
    <source>
        <dbReference type="EMBL" id="OAN49413.1"/>
    </source>
</evidence>
<organism evidence="1 2">
    <name type="scientific">Paramagnetospirillum marisnigri</name>
    <dbReference type="NCBI Taxonomy" id="1285242"/>
    <lineage>
        <taxon>Bacteria</taxon>
        <taxon>Pseudomonadati</taxon>
        <taxon>Pseudomonadota</taxon>
        <taxon>Alphaproteobacteria</taxon>
        <taxon>Rhodospirillales</taxon>
        <taxon>Magnetospirillaceae</taxon>
        <taxon>Paramagnetospirillum</taxon>
    </lineage>
</organism>
<sequence>MTDDQKGIAAEFYADVTGLPAEPGAYVLLIQLADSLPVKLVGRPEVILAPGHFLYCGSARGPGGIKARVGRHMQKDKTVRWHVDRLTTTGMVLGAWVFPGGDECELVGMLTEMPVPIPGFGSSDCETCVSHLLAWPPGMVLPFDSRSN</sequence>
<dbReference type="RefSeq" id="WP_068493341.1">
    <property type="nucleotide sequence ID" value="NZ_LWQT01000064.1"/>
</dbReference>
<dbReference type="GO" id="GO:0004519">
    <property type="term" value="F:endonuclease activity"/>
    <property type="evidence" value="ECO:0007669"/>
    <property type="project" value="UniProtKB-KW"/>
</dbReference>
<dbReference type="CDD" id="cd10441">
    <property type="entry name" value="GIY-YIG_COG1833"/>
    <property type="match status" value="1"/>
</dbReference>